<sequence>MEIPLVYQIIVDRLEGSAYKGEIELGHARRILRKHFRIPHTKVTSVFSELRDMELIIIENHNLIKINVEVITWEREILNGKV</sequence>
<protein>
    <recommendedName>
        <fullName evidence="2">HTH gntR-type domain-containing protein</fullName>
    </recommendedName>
</protein>
<comment type="caution">
    <text evidence="1">The sequence shown here is derived from an EMBL/GenBank/DDBJ whole genome shotgun (WGS) entry which is preliminary data.</text>
</comment>
<proteinExistence type="predicted"/>
<name>A0A0F9IUC9_9ZZZZ</name>
<reference evidence="1" key="1">
    <citation type="journal article" date="2015" name="Nature">
        <title>Complex archaea that bridge the gap between prokaryotes and eukaryotes.</title>
        <authorList>
            <person name="Spang A."/>
            <person name="Saw J.H."/>
            <person name="Jorgensen S.L."/>
            <person name="Zaremba-Niedzwiedzka K."/>
            <person name="Martijn J."/>
            <person name="Lind A.E."/>
            <person name="van Eijk R."/>
            <person name="Schleper C."/>
            <person name="Guy L."/>
            <person name="Ettema T.J."/>
        </authorList>
    </citation>
    <scope>NUCLEOTIDE SEQUENCE</scope>
</reference>
<dbReference type="AlphaFoldDB" id="A0A0F9IUC9"/>
<organism evidence="1">
    <name type="scientific">marine sediment metagenome</name>
    <dbReference type="NCBI Taxonomy" id="412755"/>
    <lineage>
        <taxon>unclassified sequences</taxon>
        <taxon>metagenomes</taxon>
        <taxon>ecological metagenomes</taxon>
    </lineage>
</organism>
<evidence type="ECO:0000313" key="1">
    <source>
        <dbReference type="EMBL" id="KKM60959.1"/>
    </source>
</evidence>
<evidence type="ECO:0008006" key="2">
    <source>
        <dbReference type="Google" id="ProtNLM"/>
    </source>
</evidence>
<dbReference type="EMBL" id="LAZR01011579">
    <property type="protein sequence ID" value="KKM60959.1"/>
    <property type="molecule type" value="Genomic_DNA"/>
</dbReference>
<gene>
    <name evidence="1" type="ORF">LCGC14_1536600</name>
</gene>
<accession>A0A0F9IUC9</accession>